<dbReference type="CDD" id="cd00146">
    <property type="entry name" value="PKD"/>
    <property type="match status" value="2"/>
</dbReference>
<dbReference type="Pfam" id="PF02128">
    <property type="entry name" value="Peptidase_M36"/>
    <property type="match status" value="1"/>
</dbReference>
<dbReference type="InterPro" id="IPR046450">
    <property type="entry name" value="PA_dom_sf"/>
</dbReference>
<dbReference type="SUPFAM" id="SSF52025">
    <property type="entry name" value="PA domain"/>
    <property type="match status" value="1"/>
</dbReference>
<dbReference type="InterPro" id="IPR011096">
    <property type="entry name" value="FTP_domain"/>
</dbReference>
<dbReference type="SMART" id="SM00089">
    <property type="entry name" value="PKD"/>
    <property type="match status" value="2"/>
</dbReference>
<dbReference type="InterPro" id="IPR001842">
    <property type="entry name" value="Peptidase_M36"/>
</dbReference>
<keyword evidence="9" id="KW-0862">Zinc</keyword>
<dbReference type="InterPro" id="IPR000601">
    <property type="entry name" value="PKD_dom"/>
</dbReference>
<dbReference type="Pfam" id="PF18962">
    <property type="entry name" value="Por_Secre_tail"/>
    <property type="match status" value="1"/>
</dbReference>
<gene>
    <name evidence="14" type="ORF">HELGO_WM18360</name>
</gene>
<dbReference type="InterPro" id="IPR003137">
    <property type="entry name" value="PA_domain"/>
</dbReference>
<dbReference type="Gene3D" id="1.10.390.10">
    <property type="entry name" value="Neutral Protease Domain 2"/>
    <property type="match status" value="1"/>
</dbReference>
<dbReference type="CDD" id="cd09596">
    <property type="entry name" value="M36"/>
    <property type="match status" value="1"/>
</dbReference>
<dbReference type="Gene3D" id="3.50.30.30">
    <property type="match status" value="1"/>
</dbReference>
<dbReference type="InterPro" id="IPR022409">
    <property type="entry name" value="PKD/Chitinase_dom"/>
</dbReference>
<name>A0A6S6TQ38_9BACT</name>
<evidence type="ECO:0000256" key="12">
    <source>
        <dbReference type="SAM" id="SignalP"/>
    </source>
</evidence>
<dbReference type="GO" id="GO:0004222">
    <property type="term" value="F:metalloendopeptidase activity"/>
    <property type="evidence" value="ECO:0007669"/>
    <property type="project" value="InterPro"/>
</dbReference>
<protein>
    <submittedName>
        <fullName evidence="14">Metalloprotease MEP2</fullName>
    </submittedName>
</protein>
<dbReference type="Gene3D" id="3.10.450.490">
    <property type="match status" value="1"/>
</dbReference>
<dbReference type="EMBL" id="CACVAQ010000297">
    <property type="protein sequence ID" value="CAA6821514.1"/>
    <property type="molecule type" value="Genomic_DNA"/>
</dbReference>
<dbReference type="PANTHER" id="PTHR33478">
    <property type="entry name" value="EXTRACELLULAR METALLOPROTEINASE MEP"/>
    <property type="match status" value="1"/>
</dbReference>
<organism evidence="14">
    <name type="scientific">uncultured Aureispira sp</name>
    <dbReference type="NCBI Taxonomy" id="1331704"/>
    <lineage>
        <taxon>Bacteria</taxon>
        <taxon>Pseudomonadati</taxon>
        <taxon>Bacteroidota</taxon>
        <taxon>Saprospiria</taxon>
        <taxon>Saprospirales</taxon>
        <taxon>Saprospiraceae</taxon>
        <taxon>Aureispira</taxon>
        <taxon>environmental samples</taxon>
    </lineage>
</organism>
<evidence type="ECO:0000256" key="11">
    <source>
        <dbReference type="ARBA" id="ARBA00023145"/>
    </source>
</evidence>
<dbReference type="InterPro" id="IPR026444">
    <property type="entry name" value="Secre_tail"/>
</dbReference>
<dbReference type="NCBIfam" id="NF038113">
    <property type="entry name" value="T9SSA_dep_M36"/>
    <property type="match status" value="1"/>
</dbReference>
<comment type="similarity">
    <text evidence="3">Belongs to the peptidase M36 family.</text>
</comment>
<evidence type="ECO:0000256" key="4">
    <source>
        <dbReference type="ARBA" id="ARBA00022525"/>
    </source>
</evidence>
<dbReference type="InterPro" id="IPR050371">
    <property type="entry name" value="Fungal_virulence_M36"/>
</dbReference>
<evidence type="ECO:0000256" key="7">
    <source>
        <dbReference type="ARBA" id="ARBA00022729"/>
    </source>
</evidence>
<dbReference type="InterPro" id="IPR013783">
    <property type="entry name" value="Ig-like_fold"/>
</dbReference>
<dbReference type="AlphaFoldDB" id="A0A6S6TQ38"/>
<dbReference type="GO" id="GO:0006508">
    <property type="term" value="P:proteolysis"/>
    <property type="evidence" value="ECO:0007669"/>
    <property type="project" value="UniProtKB-KW"/>
</dbReference>
<feature type="domain" description="PKD" evidence="13">
    <location>
        <begin position="1094"/>
        <end position="1133"/>
    </location>
</feature>
<comment type="cofactor">
    <cofactor evidence="1">
        <name>Zn(2+)</name>
        <dbReference type="ChEBI" id="CHEBI:29105"/>
    </cofactor>
</comment>
<dbReference type="Gene3D" id="3.10.170.10">
    <property type="match status" value="2"/>
</dbReference>
<feature type="chain" id="PRO_5028328450" evidence="12">
    <location>
        <begin position="20"/>
        <end position="1236"/>
    </location>
</feature>
<dbReference type="GO" id="GO:0008270">
    <property type="term" value="F:zinc ion binding"/>
    <property type="evidence" value="ECO:0007669"/>
    <property type="project" value="InterPro"/>
</dbReference>
<keyword evidence="8" id="KW-0378">Hydrolase</keyword>
<dbReference type="Pfam" id="PF07504">
    <property type="entry name" value="FTP"/>
    <property type="match status" value="1"/>
</dbReference>
<dbReference type="PROSITE" id="PS50093">
    <property type="entry name" value="PKD"/>
    <property type="match status" value="2"/>
</dbReference>
<dbReference type="NCBIfam" id="TIGR04183">
    <property type="entry name" value="Por_Secre_tail"/>
    <property type="match status" value="1"/>
</dbReference>
<keyword evidence="4" id="KW-0964">Secreted</keyword>
<keyword evidence="7 12" id="KW-0732">Signal</keyword>
<dbReference type="GO" id="GO:0005615">
    <property type="term" value="C:extracellular space"/>
    <property type="evidence" value="ECO:0007669"/>
    <property type="project" value="InterPro"/>
</dbReference>
<keyword evidence="5 14" id="KW-0645">Protease</keyword>
<evidence type="ECO:0000256" key="10">
    <source>
        <dbReference type="ARBA" id="ARBA00023049"/>
    </source>
</evidence>
<feature type="domain" description="PKD" evidence="13">
    <location>
        <begin position="777"/>
        <end position="860"/>
    </location>
</feature>
<evidence type="ECO:0000256" key="3">
    <source>
        <dbReference type="ARBA" id="ARBA00006006"/>
    </source>
</evidence>
<evidence type="ECO:0000256" key="9">
    <source>
        <dbReference type="ARBA" id="ARBA00022833"/>
    </source>
</evidence>
<dbReference type="InterPro" id="IPR035986">
    <property type="entry name" value="PKD_dom_sf"/>
</dbReference>
<evidence type="ECO:0000259" key="13">
    <source>
        <dbReference type="PROSITE" id="PS50093"/>
    </source>
</evidence>
<evidence type="ECO:0000256" key="2">
    <source>
        <dbReference type="ARBA" id="ARBA00004613"/>
    </source>
</evidence>
<evidence type="ECO:0000256" key="1">
    <source>
        <dbReference type="ARBA" id="ARBA00001947"/>
    </source>
</evidence>
<evidence type="ECO:0000256" key="5">
    <source>
        <dbReference type="ARBA" id="ARBA00022670"/>
    </source>
</evidence>
<keyword evidence="6" id="KW-0479">Metal-binding</keyword>
<dbReference type="Pfam" id="PF18911">
    <property type="entry name" value="PKD_4"/>
    <property type="match status" value="2"/>
</dbReference>
<dbReference type="SUPFAM" id="SSF55486">
    <property type="entry name" value="Metalloproteases ('zincins'), catalytic domain"/>
    <property type="match status" value="1"/>
</dbReference>
<keyword evidence="10 14" id="KW-0482">Metalloprotease</keyword>
<dbReference type="Gene3D" id="2.60.40.10">
    <property type="entry name" value="Immunoglobulins"/>
    <property type="match status" value="2"/>
</dbReference>
<evidence type="ECO:0000256" key="8">
    <source>
        <dbReference type="ARBA" id="ARBA00022801"/>
    </source>
</evidence>
<dbReference type="Pfam" id="PF02225">
    <property type="entry name" value="PA"/>
    <property type="match status" value="1"/>
</dbReference>
<dbReference type="SUPFAM" id="SSF49299">
    <property type="entry name" value="PKD domain"/>
    <property type="match status" value="2"/>
</dbReference>
<sequence length="1236" mass="132858">MKVLSIFLLFILGNMPLFAQTPTEIIQAFLEQKQQELNLTAADTKEWVITNQHTSKQSGATHVYIQQRHQGIPIFNGIANFALKDGKVFSMGNRLLGHIAQNSKYAPPSVLPKQAIILAAKALDLSTPVKLKAIEALSSKQFIYNKGSISTENIPVQLMYFETKTKEIRLVWDLSIYTLDSEHWWSVRIDAQTGALLDQNDWITHCQFDGSPFTKCKHLQHKARRHQAPEKTLAPNQYTVFALPTESPSHGTRSTLTNPSNAFSSPFGWHDTDGNTGAEYTITRGNNVFAYEDTANTNSPGYSPDGGATLEFNFPYTNGAQPASYIDAAITNLFYMNNMMHDIWYQYGFDEASGNFQQNNYNNGGQAGDYVRAETQDGSGFTNANFATPPDGARPRMQMYIWPFSSNTGHFLTVNSPSNLAGTYLAASASFGPALPATPITADLAVLEDAVAPINDGCDLVLNTAQLNGKIVFIDQGTCSFTDKVLAAQNAGAVAVVIVNNLGFLFVVGGTPSSPITIPTIMILPASANPIKAALANGPVSLSIDNAGISDKDSDLDNGIIAHEYGHGISIRLTGGGSNSNCLRNAEQMGEGWSDWFGLMLTLEPGDLGSDVRGIGTYVKGEQNTGPGIRPAPYSTDFAVNPFTYGNSNNTTTISQPHGVGFIFATALWDLNWALIDFYGGTPDPDIYNGTGGNNIAMNLVIEGLKLQPCSPGMLDGRDAILQADQLLYNGAHECLIWEVFANRGFGYSASQGSSASRSDQTEAFDLSPVCRIAAAAPLANFAPSTLNSCVSTVSFTDSSTSTPQQWLWNFGDGATSTQQNPVHAYLLDGVYDISLVVTNNMGSDSMTQQITVTLPPPPIAIGDEVCSGDSAMLVATGTGSIQWKNASNNIIMQGDTLRIANIGSIQTYYAENLTGAPAQFIGAPDSSIGAGNIDNSPYAALNFRADQPLEIVSTWVYAQGASLRTFFLAQGENTTGTLPTNIVDDVTVFLQSGWQEVPLNLMVPDTGNYNLGGETLNLYANATGAAYPYAVPGLISINSSASITAPNDSYYYFYNLQVRAPRCVSPKDTATVFPVSSYFTYANTTNTFNFMDGSSGATSWLWNFGDGNTSTQQNPVHTYANGNAYTVTLTINGGSCTSTQIINGILGSNNPRNDRPMVTLMPNPASTSAELSLDKAAMEDLTVQISAVDGRTLQTATLKQGITAFTLNLEQLPSAIYIVSIYGLNFSEVRKLVKE</sequence>
<dbReference type="InterPro" id="IPR027268">
    <property type="entry name" value="Peptidase_M4/M1_CTD_sf"/>
</dbReference>
<comment type="subcellular location">
    <subcellularLocation>
        <location evidence="2">Secreted</location>
    </subcellularLocation>
</comment>
<reference evidence="14" key="1">
    <citation type="submission" date="2020-01" db="EMBL/GenBank/DDBJ databases">
        <authorList>
            <person name="Meier V. D."/>
            <person name="Meier V D."/>
        </authorList>
    </citation>
    <scope>NUCLEOTIDE SEQUENCE</scope>
    <source>
        <strain evidence="14">HLG_WM_MAG_10</strain>
    </source>
</reference>
<dbReference type="CDD" id="cd04818">
    <property type="entry name" value="PA_subtilisin_1"/>
    <property type="match status" value="1"/>
</dbReference>
<accession>A0A6S6TQ38</accession>
<evidence type="ECO:0000256" key="6">
    <source>
        <dbReference type="ARBA" id="ARBA00022723"/>
    </source>
</evidence>
<dbReference type="PANTHER" id="PTHR33478:SF1">
    <property type="entry name" value="EXTRACELLULAR METALLOPROTEINASE MEP"/>
    <property type="match status" value="1"/>
</dbReference>
<feature type="signal peptide" evidence="12">
    <location>
        <begin position="1"/>
        <end position="19"/>
    </location>
</feature>
<proteinExistence type="inferred from homology"/>
<keyword evidence="11" id="KW-0865">Zymogen</keyword>
<evidence type="ECO:0000313" key="14">
    <source>
        <dbReference type="EMBL" id="CAA6821514.1"/>
    </source>
</evidence>